<dbReference type="PROSITE" id="PS50943">
    <property type="entry name" value="HTH_CROC1"/>
    <property type="match status" value="1"/>
</dbReference>
<protein>
    <submittedName>
        <fullName evidence="2">Transcriptional regulator</fullName>
    </submittedName>
</protein>
<dbReference type="InterPro" id="IPR010982">
    <property type="entry name" value="Lambda_DNA-bd_dom_sf"/>
</dbReference>
<sequence length="282" mass="32095">MTLRRRSPTARRRRLAMELRRLREEAGLTIDQVAGRMECSASKISRTENAQVSPTARDVRFMLHIYGLDEQKCEELVQIAREARQKAWWHPYSDVALGPYIGLEAAAETIFTYEALLIPGLLQTREYARAATRAVRPDLTPEEVERKIDLRLARQKLLTEGDPPELWLVLDEAVLHRWVGGREVMREQLHHLAAVAEQTNVTMQVVPFDSGEHAGMDGAFVILGFPDPEDPDVVYLDNATGGLYLETEEEVRRYNLMFDHLRAAALKPDNALERVVALTKEL</sequence>
<accession>A0A7R7DJP2</accession>
<evidence type="ECO:0000313" key="3">
    <source>
        <dbReference type="Proteomes" id="UP000611640"/>
    </source>
</evidence>
<dbReference type="InterPro" id="IPR001387">
    <property type="entry name" value="Cro/C1-type_HTH"/>
</dbReference>
<dbReference type="InterPro" id="IPR043917">
    <property type="entry name" value="DUF5753"/>
</dbReference>
<reference evidence="2 3" key="1">
    <citation type="submission" date="2020-08" db="EMBL/GenBank/DDBJ databases">
        <title>Whole genome shotgun sequence of Actinocatenispora thailandica NBRC 105041.</title>
        <authorList>
            <person name="Komaki H."/>
            <person name="Tamura T."/>
        </authorList>
    </citation>
    <scope>NUCLEOTIDE SEQUENCE [LARGE SCALE GENOMIC DNA]</scope>
    <source>
        <strain evidence="2 3">NBRC 105041</strain>
    </source>
</reference>
<dbReference type="KEGG" id="atl:Athai_01750"/>
<dbReference type="EMBL" id="AP023355">
    <property type="protein sequence ID" value="BCJ32672.1"/>
    <property type="molecule type" value="Genomic_DNA"/>
</dbReference>
<dbReference type="GO" id="GO:0003677">
    <property type="term" value="F:DNA binding"/>
    <property type="evidence" value="ECO:0007669"/>
    <property type="project" value="InterPro"/>
</dbReference>
<evidence type="ECO:0000259" key="1">
    <source>
        <dbReference type="PROSITE" id="PS50943"/>
    </source>
</evidence>
<proteinExistence type="predicted"/>
<keyword evidence="3" id="KW-1185">Reference proteome</keyword>
<dbReference type="SUPFAM" id="SSF47413">
    <property type="entry name" value="lambda repressor-like DNA-binding domains"/>
    <property type="match status" value="1"/>
</dbReference>
<feature type="domain" description="HTH cro/C1-type" evidence="1">
    <location>
        <begin position="19"/>
        <end position="73"/>
    </location>
</feature>
<dbReference type="Proteomes" id="UP000611640">
    <property type="component" value="Chromosome"/>
</dbReference>
<dbReference type="Gene3D" id="1.10.260.40">
    <property type="entry name" value="lambda repressor-like DNA-binding domains"/>
    <property type="match status" value="1"/>
</dbReference>
<dbReference type="SMART" id="SM00530">
    <property type="entry name" value="HTH_XRE"/>
    <property type="match status" value="1"/>
</dbReference>
<evidence type="ECO:0000313" key="2">
    <source>
        <dbReference type="EMBL" id="BCJ32672.1"/>
    </source>
</evidence>
<dbReference type="CDD" id="cd00093">
    <property type="entry name" value="HTH_XRE"/>
    <property type="match status" value="1"/>
</dbReference>
<organism evidence="2 3">
    <name type="scientific">Actinocatenispora thailandica</name>
    <dbReference type="NCBI Taxonomy" id="227318"/>
    <lineage>
        <taxon>Bacteria</taxon>
        <taxon>Bacillati</taxon>
        <taxon>Actinomycetota</taxon>
        <taxon>Actinomycetes</taxon>
        <taxon>Micromonosporales</taxon>
        <taxon>Micromonosporaceae</taxon>
        <taxon>Actinocatenispora</taxon>
    </lineage>
</organism>
<dbReference type="Pfam" id="PF13560">
    <property type="entry name" value="HTH_31"/>
    <property type="match status" value="1"/>
</dbReference>
<dbReference type="Pfam" id="PF19054">
    <property type="entry name" value="DUF5753"/>
    <property type="match status" value="1"/>
</dbReference>
<name>A0A7R7DJP2_9ACTN</name>
<gene>
    <name evidence="2" type="ORF">Athai_01750</name>
</gene>
<dbReference type="RefSeq" id="WP_203959689.1">
    <property type="nucleotide sequence ID" value="NZ_AP023355.1"/>
</dbReference>
<dbReference type="AlphaFoldDB" id="A0A7R7DJP2"/>